<comment type="caution">
    <text evidence="1">The sequence shown here is derived from an EMBL/GenBank/DDBJ whole genome shotgun (WGS) entry which is preliminary data.</text>
</comment>
<sequence>MLELLEEKDGTTTLEDRKKFAAKAFSVSSHYD</sequence>
<name>X1CH62_9ZZZZ</name>
<organism evidence="1">
    <name type="scientific">marine sediment metagenome</name>
    <dbReference type="NCBI Taxonomy" id="412755"/>
    <lineage>
        <taxon>unclassified sequences</taxon>
        <taxon>metagenomes</taxon>
        <taxon>ecological metagenomes</taxon>
    </lineage>
</organism>
<dbReference type="AlphaFoldDB" id="X1CH62"/>
<evidence type="ECO:0000313" key="1">
    <source>
        <dbReference type="EMBL" id="GAH06962.1"/>
    </source>
</evidence>
<accession>X1CH62</accession>
<protein>
    <submittedName>
        <fullName evidence="1">Uncharacterized protein</fullName>
    </submittedName>
</protein>
<dbReference type="EMBL" id="BART01037361">
    <property type="protein sequence ID" value="GAH06962.1"/>
    <property type="molecule type" value="Genomic_DNA"/>
</dbReference>
<proteinExistence type="predicted"/>
<gene>
    <name evidence="1" type="ORF">S01H4_62547</name>
</gene>
<reference evidence="1" key="1">
    <citation type="journal article" date="2014" name="Front. Microbiol.">
        <title>High frequency of phylogenetically diverse reductive dehalogenase-homologous genes in deep subseafloor sedimentary metagenomes.</title>
        <authorList>
            <person name="Kawai M."/>
            <person name="Futagami T."/>
            <person name="Toyoda A."/>
            <person name="Takaki Y."/>
            <person name="Nishi S."/>
            <person name="Hori S."/>
            <person name="Arai W."/>
            <person name="Tsubouchi T."/>
            <person name="Morono Y."/>
            <person name="Uchiyama I."/>
            <person name="Ito T."/>
            <person name="Fujiyama A."/>
            <person name="Inagaki F."/>
            <person name="Takami H."/>
        </authorList>
    </citation>
    <scope>NUCLEOTIDE SEQUENCE</scope>
    <source>
        <strain evidence="1">Expedition CK06-06</strain>
    </source>
</reference>
<feature type="non-terminal residue" evidence="1">
    <location>
        <position position="32"/>
    </location>
</feature>